<organism evidence="1 2">
    <name type="scientific">Noviherbaspirillum cavernae</name>
    <dbReference type="NCBI Taxonomy" id="2320862"/>
    <lineage>
        <taxon>Bacteria</taxon>
        <taxon>Pseudomonadati</taxon>
        <taxon>Pseudomonadota</taxon>
        <taxon>Betaproteobacteria</taxon>
        <taxon>Burkholderiales</taxon>
        <taxon>Oxalobacteraceae</taxon>
        <taxon>Noviherbaspirillum</taxon>
    </lineage>
</organism>
<sequence>MDISKVIDKEYQGKSFKELAAAPVSALRGLSESDAKLLKEAFNVTSVRDLAELKYGKWACAIATLADDEA</sequence>
<evidence type="ECO:0000313" key="1">
    <source>
        <dbReference type="EMBL" id="RJG06656.1"/>
    </source>
</evidence>
<dbReference type="AlphaFoldDB" id="A0A418X2J0"/>
<protein>
    <submittedName>
        <fullName evidence="1">Uncharacterized protein</fullName>
    </submittedName>
</protein>
<keyword evidence="2" id="KW-1185">Reference proteome</keyword>
<dbReference type="EMBL" id="QYUN01000002">
    <property type="protein sequence ID" value="RJG06656.1"/>
    <property type="molecule type" value="Genomic_DNA"/>
</dbReference>
<reference evidence="1 2" key="1">
    <citation type="submission" date="2018-09" db="EMBL/GenBank/DDBJ databases">
        <authorList>
            <person name="Zhu H."/>
        </authorList>
    </citation>
    <scope>NUCLEOTIDE SEQUENCE [LARGE SCALE GENOMIC DNA]</scope>
    <source>
        <strain evidence="1 2">K2R10-39</strain>
    </source>
</reference>
<proteinExistence type="predicted"/>
<name>A0A418X2J0_9BURK</name>
<dbReference type="RefSeq" id="WP_119739431.1">
    <property type="nucleotide sequence ID" value="NZ_QYUN01000002.1"/>
</dbReference>
<accession>A0A418X2J0</accession>
<gene>
    <name evidence="1" type="ORF">D3870_12120</name>
</gene>
<comment type="caution">
    <text evidence="1">The sequence shown here is derived from an EMBL/GenBank/DDBJ whole genome shotgun (WGS) entry which is preliminary data.</text>
</comment>
<dbReference type="OrthoDB" id="332209at2"/>
<dbReference type="Proteomes" id="UP000285190">
    <property type="component" value="Unassembled WGS sequence"/>
</dbReference>
<evidence type="ECO:0000313" key="2">
    <source>
        <dbReference type="Proteomes" id="UP000285190"/>
    </source>
</evidence>